<evidence type="ECO:0000313" key="2">
    <source>
        <dbReference type="Proteomes" id="UP001558534"/>
    </source>
</evidence>
<dbReference type="Gene3D" id="3.40.1580.10">
    <property type="entry name" value="SMI1/KNR4-like"/>
    <property type="match status" value="1"/>
</dbReference>
<dbReference type="Proteomes" id="UP001558534">
    <property type="component" value="Unassembled WGS sequence"/>
</dbReference>
<protein>
    <submittedName>
        <fullName evidence="1">SMI1/KNR4 family protein</fullName>
    </submittedName>
</protein>
<dbReference type="SUPFAM" id="SSF160631">
    <property type="entry name" value="SMI1/KNR4-like"/>
    <property type="match status" value="1"/>
</dbReference>
<keyword evidence="2" id="KW-1185">Reference proteome</keyword>
<sequence length="193" mass="23057">MSEINREPILPIRQIGEDNWIEKLSSFLEDHDVEVISLEGEKIFQKTEHYLDWIIPSQTKDYFLNFGGIESSDFMYNLKKIDEWEVLTNSIWEFVSLNFKKEETDKYIVFSESPSNDPICFKRDTGQVYLFSHDPIKRAKVYKDFNDYLLNEMIDIQKLYTEVTFDCSKEEIEYKANLLDGDGIDFNFRYIKF</sequence>
<name>A0ABV3VXP3_9BACI</name>
<dbReference type="RefSeq" id="WP_368636547.1">
    <property type="nucleotide sequence ID" value="NZ_JBFRHK010000005.1"/>
</dbReference>
<evidence type="ECO:0000313" key="1">
    <source>
        <dbReference type="EMBL" id="MEX3745681.1"/>
    </source>
</evidence>
<dbReference type="InterPro" id="IPR037883">
    <property type="entry name" value="Knr4/Smi1-like_sf"/>
</dbReference>
<comment type="caution">
    <text evidence="1">The sequence shown here is derived from an EMBL/GenBank/DDBJ whole genome shotgun (WGS) entry which is preliminary data.</text>
</comment>
<dbReference type="EMBL" id="JBFRHK010000005">
    <property type="protein sequence ID" value="MEX3745681.1"/>
    <property type="molecule type" value="Genomic_DNA"/>
</dbReference>
<gene>
    <name evidence="1" type="ORF">AB1300_11095</name>
</gene>
<proteinExistence type="predicted"/>
<organism evidence="1 2">
    <name type="scientific">Lysinibacillus xylanilyticus</name>
    <dbReference type="NCBI Taxonomy" id="582475"/>
    <lineage>
        <taxon>Bacteria</taxon>
        <taxon>Bacillati</taxon>
        <taxon>Bacillota</taxon>
        <taxon>Bacilli</taxon>
        <taxon>Bacillales</taxon>
        <taxon>Bacillaceae</taxon>
        <taxon>Lysinibacillus</taxon>
    </lineage>
</organism>
<reference evidence="1 2" key="1">
    <citation type="submission" date="2024-07" db="EMBL/GenBank/DDBJ databases">
        <title>Characterization of a bacterium isolated from hydrolysated instant sea cucumber by whole-genome sequencing and metabolomics.</title>
        <authorList>
            <person name="Luo X."/>
            <person name="Zhang Z."/>
            <person name="Zheng Z."/>
            <person name="Zhang W."/>
            <person name="Ming T."/>
            <person name="Jiao L."/>
            <person name="Su X."/>
            <person name="Kong F."/>
            <person name="Xu J."/>
        </authorList>
    </citation>
    <scope>NUCLEOTIDE SEQUENCE [LARGE SCALE GENOMIC DNA]</scope>
    <source>
        <strain evidence="1 2">XL-2024</strain>
    </source>
</reference>
<dbReference type="Pfam" id="PF14568">
    <property type="entry name" value="SUKH_6"/>
    <property type="match status" value="1"/>
</dbReference>
<accession>A0ABV3VXP3</accession>